<protein>
    <submittedName>
        <fullName evidence="1">Uncharacterized protein</fullName>
    </submittedName>
</protein>
<reference evidence="1 2" key="1">
    <citation type="journal article" date="2022" name="Hortic Res">
        <title>A haplotype resolved chromosomal level avocado genome allows analysis of novel avocado genes.</title>
        <authorList>
            <person name="Nath O."/>
            <person name="Fletcher S.J."/>
            <person name="Hayward A."/>
            <person name="Shaw L.M."/>
            <person name="Masouleh A.K."/>
            <person name="Furtado A."/>
            <person name="Henry R.J."/>
            <person name="Mitter N."/>
        </authorList>
    </citation>
    <scope>NUCLEOTIDE SEQUENCE [LARGE SCALE GENOMIC DNA]</scope>
    <source>
        <strain evidence="2">cv. Hass</strain>
    </source>
</reference>
<evidence type="ECO:0000313" key="1">
    <source>
        <dbReference type="EMBL" id="KAJ8623103.1"/>
    </source>
</evidence>
<accession>A0ACC2KPW8</accession>
<keyword evidence="2" id="KW-1185">Reference proteome</keyword>
<gene>
    <name evidence="1" type="ORF">MRB53_031632</name>
</gene>
<comment type="caution">
    <text evidence="1">The sequence shown here is derived from an EMBL/GenBank/DDBJ whole genome shotgun (WGS) entry which is preliminary data.</text>
</comment>
<dbReference type="EMBL" id="CM056818">
    <property type="protein sequence ID" value="KAJ8623103.1"/>
    <property type="molecule type" value="Genomic_DNA"/>
</dbReference>
<organism evidence="1 2">
    <name type="scientific">Persea americana</name>
    <name type="common">Avocado</name>
    <dbReference type="NCBI Taxonomy" id="3435"/>
    <lineage>
        <taxon>Eukaryota</taxon>
        <taxon>Viridiplantae</taxon>
        <taxon>Streptophyta</taxon>
        <taxon>Embryophyta</taxon>
        <taxon>Tracheophyta</taxon>
        <taxon>Spermatophyta</taxon>
        <taxon>Magnoliopsida</taxon>
        <taxon>Magnoliidae</taxon>
        <taxon>Laurales</taxon>
        <taxon>Lauraceae</taxon>
        <taxon>Persea</taxon>
    </lineage>
</organism>
<evidence type="ECO:0000313" key="2">
    <source>
        <dbReference type="Proteomes" id="UP001234297"/>
    </source>
</evidence>
<sequence length="70" mass="7535">MDHADSDQQDLLGLPAAPSAANNGFVPSDDLISDVLPVLKNSTEYGGAMLWSKYYVDLTGYSSKTKSRVL</sequence>
<proteinExistence type="predicted"/>
<dbReference type="Proteomes" id="UP001234297">
    <property type="component" value="Chromosome 10"/>
</dbReference>
<name>A0ACC2KPW8_PERAE</name>